<dbReference type="OrthoDB" id="5526158at2"/>
<dbReference type="PROSITE" id="PS51257">
    <property type="entry name" value="PROKAR_LIPOPROTEIN"/>
    <property type="match status" value="1"/>
</dbReference>
<evidence type="ECO:0000313" key="2">
    <source>
        <dbReference type="Proteomes" id="UP000233398"/>
    </source>
</evidence>
<dbReference type="AlphaFoldDB" id="A0A2N0VIY1"/>
<comment type="caution">
    <text evidence="1">The sequence shown here is derived from an EMBL/GenBank/DDBJ whole genome shotgun (WGS) entry which is preliminary data.</text>
</comment>
<proteinExistence type="predicted"/>
<gene>
    <name evidence="1" type="ORF">CWD77_01375</name>
</gene>
<protein>
    <submittedName>
        <fullName evidence="1">Uncharacterized protein</fullName>
    </submittedName>
</protein>
<name>A0A2N0VIY1_9BACT</name>
<dbReference type="RefSeq" id="WP_101071437.1">
    <property type="nucleotide sequence ID" value="NZ_PISP01000001.1"/>
</dbReference>
<organism evidence="1 2">
    <name type="scientific">Rhodohalobacter barkolensis</name>
    <dbReference type="NCBI Taxonomy" id="2053187"/>
    <lineage>
        <taxon>Bacteria</taxon>
        <taxon>Pseudomonadati</taxon>
        <taxon>Balneolota</taxon>
        <taxon>Balneolia</taxon>
        <taxon>Balneolales</taxon>
        <taxon>Balneolaceae</taxon>
        <taxon>Rhodohalobacter</taxon>
    </lineage>
</organism>
<accession>A0A2N0VIY1</accession>
<evidence type="ECO:0000313" key="1">
    <source>
        <dbReference type="EMBL" id="PKD44147.1"/>
    </source>
</evidence>
<dbReference type="EMBL" id="PISP01000001">
    <property type="protein sequence ID" value="PKD44147.1"/>
    <property type="molecule type" value="Genomic_DNA"/>
</dbReference>
<sequence>MKYLYNLLFYSAFLLILILTASCEEISTDNFEELTIEEIATLIDMEVGDAQAENLSSCQVIPIGAKPCGGPWGYLVYSEEVSDAQNLKQLVDRYNELDEIRMKEEGYGSTCDYATEPTLSLESGSCHGNGYAWNPGDILERNNINN</sequence>
<reference evidence="1 2" key="1">
    <citation type="submission" date="2017-11" db="EMBL/GenBank/DDBJ databases">
        <title>Rhodohalobacter 15182 sp. nov., isolated from a salt lake.</title>
        <authorList>
            <person name="Han S."/>
        </authorList>
    </citation>
    <scope>NUCLEOTIDE SEQUENCE [LARGE SCALE GENOMIC DNA]</scope>
    <source>
        <strain evidence="1 2">15182</strain>
    </source>
</reference>
<keyword evidence="2" id="KW-1185">Reference proteome</keyword>
<dbReference type="Proteomes" id="UP000233398">
    <property type="component" value="Unassembled WGS sequence"/>
</dbReference>